<proteinExistence type="predicted"/>
<dbReference type="AlphaFoldDB" id="X1E470"/>
<name>X1E470_9ZZZZ</name>
<organism evidence="1">
    <name type="scientific">marine sediment metagenome</name>
    <dbReference type="NCBI Taxonomy" id="412755"/>
    <lineage>
        <taxon>unclassified sequences</taxon>
        <taxon>metagenomes</taxon>
        <taxon>ecological metagenomes</taxon>
    </lineage>
</organism>
<evidence type="ECO:0000313" key="1">
    <source>
        <dbReference type="EMBL" id="GAH11969.1"/>
    </source>
</evidence>
<gene>
    <name evidence="1" type="ORF">S01H4_52346</name>
</gene>
<feature type="non-terminal residue" evidence="1">
    <location>
        <position position="179"/>
    </location>
</feature>
<reference evidence="1" key="1">
    <citation type="journal article" date="2014" name="Front. Microbiol.">
        <title>High frequency of phylogenetically diverse reductive dehalogenase-homologous genes in deep subseafloor sedimentary metagenomes.</title>
        <authorList>
            <person name="Kawai M."/>
            <person name="Futagami T."/>
            <person name="Toyoda A."/>
            <person name="Takaki Y."/>
            <person name="Nishi S."/>
            <person name="Hori S."/>
            <person name="Arai W."/>
            <person name="Tsubouchi T."/>
            <person name="Morono Y."/>
            <person name="Uchiyama I."/>
            <person name="Ito T."/>
            <person name="Fujiyama A."/>
            <person name="Inagaki F."/>
            <person name="Takami H."/>
        </authorList>
    </citation>
    <scope>NUCLEOTIDE SEQUENCE</scope>
    <source>
        <strain evidence="1">Expedition CK06-06</strain>
    </source>
</reference>
<protein>
    <submittedName>
        <fullName evidence="1">Uncharacterized protein</fullName>
    </submittedName>
</protein>
<sequence length="179" mass="19983">MKKQCLGITAKNGSTPATQLSDCLSTLNNIVKASGNNIKNILKQNIFIKARDNGDYHKQKEELTSILNNFYSPTLPPTSFIGQPPENKKFISTEILLLSPESKNTNIEHKKNEKLPYTVVDYPDYKEVYGAGLTAGNDTTATADKSKKAFELLGRILKKESLSFSDILHQWNYIENITG</sequence>
<dbReference type="EMBL" id="BART01029896">
    <property type="protein sequence ID" value="GAH11969.1"/>
    <property type="molecule type" value="Genomic_DNA"/>
</dbReference>
<comment type="caution">
    <text evidence="1">The sequence shown here is derived from an EMBL/GenBank/DDBJ whole genome shotgun (WGS) entry which is preliminary data.</text>
</comment>
<accession>X1E470</accession>